<organism evidence="3">
    <name type="scientific">Cupriavidus metallidurans (strain ATCC 43123 / DSM 2839 / NBRC 102507 / CH34)</name>
    <name type="common">Ralstonia metallidurans</name>
    <dbReference type="NCBI Taxonomy" id="266264"/>
    <lineage>
        <taxon>Bacteria</taxon>
        <taxon>Pseudomonadati</taxon>
        <taxon>Pseudomonadota</taxon>
        <taxon>Betaproteobacteria</taxon>
        <taxon>Burkholderiales</taxon>
        <taxon>Burkholderiaceae</taxon>
        <taxon>Cupriavidus</taxon>
    </lineage>
</organism>
<evidence type="ECO:0000256" key="1">
    <source>
        <dbReference type="ARBA" id="ARBA00023172"/>
    </source>
</evidence>
<reference evidence="3" key="1">
    <citation type="journal article" date="1995" name="J. Ind. Microbiol.">
        <title>The czc operon of Alcaligenes eutrophus CH34: from resistance mechanism to the removal of heavy metals.</title>
        <authorList>
            <person name="Diels L."/>
            <person name="Dong Q."/>
            <person name="van der Lelie D."/>
            <person name="Baeyens W."/>
            <person name="Mergeay M."/>
        </authorList>
    </citation>
    <scope>NUCLEOTIDE SEQUENCE</scope>
    <source>
        <strain evidence="3">CH34</strain>
    </source>
</reference>
<keyword evidence="3" id="KW-0614">Plasmid</keyword>
<evidence type="ECO:0000259" key="2">
    <source>
        <dbReference type="PROSITE" id="PS51898"/>
    </source>
</evidence>
<accession>A0AAI8V021</accession>
<dbReference type="GO" id="GO:0003677">
    <property type="term" value="F:DNA binding"/>
    <property type="evidence" value="ECO:0007669"/>
    <property type="project" value="InterPro"/>
</dbReference>
<dbReference type="InterPro" id="IPR002104">
    <property type="entry name" value="Integrase_catalytic"/>
</dbReference>
<dbReference type="PROSITE" id="PS51898">
    <property type="entry name" value="TYR_RECOMBINASE"/>
    <property type="match status" value="1"/>
</dbReference>
<reference evidence="3" key="2">
    <citation type="journal article" date="2001" name="J. Bacteriol.">
        <title>Cloning and functional analysis of the pbr lead resistance determinant of Ralstonia metallidurans CH34.</title>
        <authorList>
            <person name="Borremans B."/>
            <person name="Hobman J."/>
            <person name="Provoost A."/>
            <person name="Brown N.L."/>
            <person name="van der Lelie D."/>
        </authorList>
    </citation>
    <scope>NUCLEOTIDE SEQUENCE</scope>
    <source>
        <strain evidence="3">CH34</strain>
    </source>
</reference>
<reference evidence="3" key="3">
    <citation type="submission" date="2004-11" db="EMBL/GenBank/DDBJ databases">
        <title>Sequence and features of the Ralstonia metallidurans CH34 heavy metals plasmids pMOL28 and pMOL30.</title>
        <authorList>
            <person name="Monchy S."/>
            <person name="Van der Lelie D."/>
            <person name="Vallaeys T."/>
            <person name="Taghavi S."/>
            <person name="Benotmane M."/>
            <person name="McCorkle S."/>
            <person name="Dunn J."/>
            <person name="Lapidus A."/>
            <person name="Mergeay M."/>
        </authorList>
    </citation>
    <scope>NUCLEOTIDE SEQUENCE</scope>
    <source>
        <strain evidence="3">CH34</strain>
        <plasmid evidence="3">pMOL30</plasmid>
    </source>
</reference>
<feature type="domain" description="Tyr recombinase" evidence="2">
    <location>
        <begin position="1"/>
        <end position="173"/>
    </location>
</feature>
<dbReference type="EMBL" id="X71400">
    <property type="protein sequence ID" value="CAI11260.1"/>
    <property type="molecule type" value="Genomic_DNA"/>
</dbReference>
<dbReference type="AlphaFoldDB" id="A0AAI8V021"/>
<protein>
    <recommendedName>
        <fullName evidence="2">Tyr recombinase domain-containing protein</fullName>
    </recommendedName>
</protein>
<dbReference type="GO" id="GO:0006310">
    <property type="term" value="P:DNA recombination"/>
    <property type="evidence" value="ECO:0007669"/>
    <property type="project" value="UniProtKB-KW"/>
</dbReference>
<dbReference type="GO" id="GO:0015074">
    <property type="term" value="P:DNA integration"/>
    <property type="evidence" value="ECO:0007669"/>
    <property type="project" value="InterPro"/>
</dbReference>
<dbReference type="InterPro" id="IPR013762">
    <property type="entry name" value="Integrase-like_cat_sf"/>
</dbReference>
<keyword evidence="1" id="KW-0233">DNA recombination</keyword>
<evidence type="ECO:0000313" key="3">
    <source>
        <dbReference type="EMBL" id="CAI11260.1"/>
    </source>
</evidence>
<dbReference type="Gene3D" id="1.10.443.10">
    <property type="entry name" value="Intergrase catalytic core"/>
    <property type="match status" value="1"/>
</dbReference>
<name>A0AAI8V021_CUPMC</name>
<dbReference type="InterPro" id="IPR011010">
    <property type="entry name" value="DNA_brk_join_enz"/>
</dbReference>
<gene>
    <name evidence="3" type="primary">RMe0297</name>
</gene>
<dbReference type="SUPFAM" id="SSF56349">
    <property type="entry name" value="DNA breaking-rejoining enzymes"/>
    <property type="match status" value="1"/>
</dbReference>
<sequence length="173" mass="19304">MRTIANGLEWSYGWQAAAAQRLRFLLDFGYATGLRISELANAALRHLDVDAAGDHWLHLVGKGGKPARVTLTPLARTALERHLLERGLPVSLARWNPPKPIVGSLDGGETGITPLRLWEVMHRFFRLAANTIEGDHPALAEKLRRAIRQWMRHSHATHALAKGVERKRPVNPS</sequence>
<geneLocation type="plasmid" evidence="3">
    <name>pMOL30</name>
</geneLocation>
<proteinExistence type="predicted"/>